<dbReference type="InterPro" id="IPR050516">
    <property type="entry name" value="Olfactory_GPCR"/>
</dbReference>
<proteinExistence type="predicted"/>
<evidence type="ECO:0000256" key="9">
    <source>
        <dbReference type="ARBA" id="ARBA00023224"/>
    </source>
</evidence>
<keyword evidence="3 10" id="KW-0812">Transmembrane</keyword>
<dbReference type="Gene3D" id="1.20.1070.10">
    <property type="entry name" value="Rhodopsin 7-helix transmembrane proteins"/>
    <property type="match status" value="1"/>
</dbReference>
<dbReference type="PANTHER" id="PTHR26452">
    <property type="entry name" value="OLFACTORY RECEPTOR"/>
    <property type="match status" value="1"/>
</dbReference>
<evidence type="ECO:0000256" key="8">
    <source>
        <dbReference type="ARBA" id="ARBA00023170"/>
    </source>
</evidence>
<protein>
    <recommendedName>
        <fullName evidence="11">G-protein coupled receptors family 1 profile domain-containing protein</fullName>
    </recommendedName>
</protein>
<keyword evidence="6" id="KW-0297">G-protein coupled receptor</keyword>
<dbReference type="GO" id="GO:0005886">
    <property type="term" value="C:plasma membrane"/>
    <property type="evidence" value="ECO:0007669"/>
    <property type="project" value="UniProtKB-SubCell"/>
</dbReference>
<evidence type="ECO:0000256" key="1">
    <source>
        <dbReference type="ARBA" id="ARBA00004651"/>
    </source>
</evidence>
<name>A0AAV6Z0D3_ENGPU</name>
<keyword evidence="4" id="KW-0716">Sensory transduction</keyword>
<dbReference type="Pfam" id="PF13853">
    <property type="entry name" value="7tm_4"/>
    <property type="match status" value="1"/>
</dbReference>
<organism evidence="12 13">
    <name type="scientific">Engystomops pustulosus</name>
    <name type="common">Tungara frog</name>
    <name type="synonym">Physalaemus pustulosus</name>
    <dbReference type="NCBI Taxonomy" id="76066"/>
    <lineage>
        <taxon>Eukaryota</taxon>
        <taxon>Metazoa</taxon>
        <taxon>Chordata</taxon>
        <taxon>Craniata</taxon>
        <taxon>Vertebrata</taxon>
        <taxon>Euteleostomi</taxon>
        <taxon>Amphibia</taxon>
        <taxon>Batrachia</taxon>
        <taxon>Anura</taxon>
        <taxon>Neobatrachia</taxon>
        <taxon>Hyloidea</taxon>
        <taxon>Leptodactylidae</taxon>
        <taxon>Leiuperinae</taxon>
        <taxon>Engystomops</taxon>
    </lineage>
</organism>
<dbReference type="InterPro" id="IPR017452">
    <property type="entry name" value="GPCR_Rhodpsn_7TM"/>
</dbReference>
<sequence>MENQTIIDHFEIMAFSNYTKNRSLLFSMYLFIYLIGLQGNITIIICVVTNVHLHKPMYISLSNLSTVDMMFTTSTLSKLMDLLLTANNSISYVGCFTQMWFFMFSAVTEDLLLSFMAYDRYVAICKPLYYHMIMNSRNFMLSLMSLWMLSLVNASFITLAIYQMDICHSNKIQHFFCEIKAFDRILCANTKTHLILFGEVVVGFVPFLLSLTSYIKIISVVLSISSMSGRKKAFSTCTSHLTVLVMFYMAGMCMYLKLPSEHLEEQDLVFSTLFTSVIPMLNPMIYSLRNEEVKEAIRKLFILK</sequence>
<dbReference type="FunFam" id="1.20.1070.10:FF:000015">
    <property type="entry name" value="Olfactory receptor"/>
    <property type="match status" value="1"/>
</dbReference>
<dbReference type="PRINTS" id="PR00245">
    <property type="entry name" value="OLFACTORYR"/>
</dbReference>
<evidence type="ECO:0000259" key="11">
    <source>
        <dbReference type="PROSITE" id="PS50262"/>
    </source>
</evidence>
<feature type="transmembrane region" description="Helical" evidence="10">
    <location>
        <begin position="234"/>
        <end position="256"/>
    </location>
</feature>
<keyword evidence="2" id="KW-1003">Cell membrane</keyword>
<keyword evidence="4" id="KW-0552">Olfaction</keyword>
<feature type="transmembrane region" description="Helical" evidence="10">
    <location>
        <begin position="268"/>
        <end position="288"/>
    </location>
</feature>
<feature type="transmembrane region" description="Helical" evidence="10">
    <location>
        <begin position="200"/>
        <end position="222"/>
    </location>
</feature>
<keyword evidence="5 10" id="KW-1133">Transmembrane helix</keyword>
<evidence type="ECO:0000256" key="5">
    <source>
        <dbReference type="ARBA" id="ARBA00022989"/>
    </source>
</evidence>
<feature type="transmembrane region" description="Helical" evidence="10">
    <location>
        <begin position="139"/>
        <end position="162"/>
    </location>
</feature>
<keyword evidence="13" id="KW-1185">Reference proteome</keyword>
<dbReference type="PROSITE" id="PS50262">
    <property type="entry name" value="G_PROTEIN_RECEP_F1_2"/>
    <property type="match status" value="1"/>
</dbReference>
<feature type="transmembrane region" description="Helical" evidence="10">
    <location>
        <begin position="99"/>
        <end position="118"/>
    </location>
</feature>
<dbReference type="CDD" id="cd13954">
    <property type="entry name" value="7tmA_OR"/>
    <property type="match status" value="1"/>
</dbReference>
<evidence type="ECO:0000256" key="3">
    <source>
        <dbReference type="ARBA" id="ARBA00022692"/>
    </source>
</evidence>
<comment type="subcellular location">
    <subcellularLocation>
        <location evidence="1">Cell membrane</location>
        <topology evidence="1">Multi-pass membrane protein</topology>
    </subcellularLocation>
</comment>
<evidence type="ECO:0000313" key="12">
    <source>
        <dbReference type="EMBL" id="KAG8539458.1"/>
    </source>
</evidence>
<keyword evidence="7 10" id="KW-0472">Membrane</keyword>
<dbReference type="InterPro" id="IPR000276">
    <property type="entry name" value="GPCR_Rhodpsn"/>
</dbReference>
<dbReference type="EMBL" id="WNYA01014653">
    <property type="protein sequence ID" value="KAG8539458.1"/>
    <property type="molecule type" value="Genomic_DNA"/>
</dbReference>
<evidence type="ECO:0000256" key="6">
    <source>
        <dbReference type="ARBA" id="ARBA00023040"/>
    </source>
</evidence>
<comment type="caution">
    <text evidence="12">The sequence shown here is derived from an EMBL/GenBank/DDBJ whole genome shotgun (WGS) entry which is preliminary data.</text>
</comment>
<accession>A0AAV6Z0D3</accession>
<evidence type="ECO:0000313" key="13">
    <source>
        <dbReference type="Proteomes" id="UP000824782"/>
    </source>
</evidence>
<dbReference type="SUPFAM" id="SSF81321">
    <property type="entry name" value="Family A G protein-coupled receptor-like"/>
    <property type="match status" value="1"/>
</dbReference>
<gene>
    <name evidence="12" type="ORF">GDO81_020890</name>
</gene>
<dbReference type="GO" id="GO:0004984">
    <property type="term" value="F:olfactory receptor activity"/>
    <property type="evidence" value="ECO:0007669"/>
    <property type="project" value="InterPro"/>
</dbReference>
<dbReference type="GO" id="GO:0004930">
    <property type="term" value="F:G protein-coupled receptor activity"/>
    <property type="evidence" value="ECO:0007669"/>
    <property type="project" value="UniProtKB-KW"/>
</dbReference>
<dbReference type="Proteomes" id="UP000824782">
    <property type="component" value="Unassembled WGS sequence"/>
</dbReference>
<dbReference type="AlphaFoldDB" id="A0AAV6Z0D3"/>
<dbReference type="PRINTS" id="PR00237">
    <property type="entry name" value="GPCRRHODOPSN"/>
</dbReference>
<reference evidence="12" key="1">
    <citation type="thesis" date="2020" institute="ProQuest LLC" country="789 East Eisenhower Parkway, Ann Arbor, MI, USA">
        <title>Comparative Genomics and Chromosome Evolution.</title>
        <authorList>
            <person name="Mudd A.B."/>
        </authorList>
    </citation>
    <scope>NUCLEOTIDE SEQUENCE</scope>
    <source>
        <strain evidence="12">237g6f4</strain>
        <tissue evidence="12">Blood</tissue>
    </source>
</reference>
<evidence type="ECO:0000256" key="10">
    <source>
        <dbReference type="SAM" id="Phobius"/>
    </source>
</evidence>
<feature type="domain" description="G-protein coupled receptors family 1 profile" evidence="11">
    <location>
        <begin position="39"/>
        <end position="286"/>
    </location>
</feature>
<evidence type="ECO:0000256" key="4">
    <source>
        <dbReference type="ARBA" id="ARBA00022725"/>
    </source>
</evidence>
<keyword evidence="8" id="KW-0675">Receptor</keyword>
<evidence type="ECO:0000256" key="2">
    <source>
        <dbReference type="ARBA" id="ARBA00022475"/>
    </source>
</evidence>
<dbReference type="InterPro" id="IPR000725">
    <property type="entry name" value="Olfact_rcpt"/>
</dbReference>
<evidence type="ECO:0000256" key="7">
    <source>
        <dbReference type="ARBA" id="ARBA00023136"/>
    </source>
</evidence>
<feature type="transmembrane region" description="Helical" evidence="10">
    <location>
        <begin position="26"/>
        <end position="51"/>
    </location>
</feature>
<keyword evidence="9" id="KW-0807">Transducer</keyword>